<reference evidence="1" key="1">
    <citation type="submission" date="2023-07" db="EMBL/GenBank/DDBJ databases">
        <title>Chromosome-level Genome Assembly of Striped Snakehead (Channa striata).</title>
        <authorList>
            <person name="Liu H."/>
        </authorList>
    </citation>
    <scope>NUCLEOTIDE SEQUENCE</scope>
    <source>
        <strain evidence="1">Gz</strain>
        <tissue evidence="1">Muscle</tissue>
    </source>
</reference>
<comment type="caution">
    <text evidence="1">The sequence shown here is derived from an EMBL/GenBank/DDBJ whole genome shotgun (WGS) entry which is preliminary data.</text>
</comment>
<proteinExistence type="predicted"/>
<dbReference type="AlphaFoldDB" id="A0AA88T072"/>
<name>A0AA88T072_CHASR</name>
<sequence length="130" mass="14866">MIYSYGPKISRLFLISFTPVVTLTSQAPPFQVPVLIFKTSFFRLVKEFNRQRQTEVQGLKSLLHAPPLVFLLSRSFVPGTCTRSWVSTRLFCSHLDPSTTSVLSSVPYYKNRGLRKFGKPKQERKKTPSP</sequence>
<dbReference type="EMBL" id="JAUPFM010000006">
    <property type="protein sequence ID" value="KAK2849470.1"/>
    <property type="molecule type" value="Genomic_DNA"/>
</dbReference>
<organism evidence="1 2">
    <name type="scientific">Channa striata</name>
    <name type="common">Snakehead murrel</name>
    <name type="synonym">Ophicephalus striatus</name>
    <dbReference type="NCBI Taxonomy" id="64152"/>
    <lineage>
        <taxon>Eukaryota</taxon>
        <taxon>Metazoa</taxon>
        <taxon>Chordata</taxon>
        <taxon>Craniata</taxon>
        <taxon>Vertebrata</taxon>
        <taxon>Euteleostomi</taxon>
        <taxon>Actinopterygii</taxon>
        <taxon>Neopterygii</taxon>
        <taxon>Teleostei</taxon>
        <taxon>Neoteleostei</taxon>
        <taxon>Acanthomorphata</taxon>
        <taxon>Anabantaria</taxon>
        <taxon>Anabantiformes</taxon>
        <taxon>Channoidei</taxon>
        <taxon>Channidae</taxon>
        <taxon>Channa</taxon>
    </lineage>
</organism>
<evidence type="ECO:0000313" key="1">
    <source>
        <dbReference type="EMBL" id="KAK2849470.1"/>
    </source>
</evidence>
<keyword evidence="2" id="KW-1185">Reference proteome</keyword>
<protein>
    <submittedName>
        <fullName evidence="1">Uncharacterized protein</fullName>
    </submittedName>
</protein>
<evidence type="ECO:0000313" key="2">
    <source>
        <dbReference type="Proteomes" id="UP001187415"/>
    </source>
</evidence>
<dbReference type="Proteomes" id="UP001187415">
    <property type="component" value="Unassembled WGS sequence"/>
</dbReference>
<accession>A0AA88T072</accession>
<gene>
    <name evidence="1" type="ORF">Q5P01_009304</name>
</gene>